<dbReference type="RefSeq" id="WP_173661558.1">
    <property type="nucleotide sequence ID" value="NZ_JAOUSE010000079.1"/>
</dbReference>
<dbReference type="EMBL" id="JAOUSE010000079">
    <property type="protein sequence ID" value="MCU9595811.1"/>
    <property type="molecule type" value="Genomic_DNA"/>
</dbReference>
<accession>A0ABT2WK17</accession>
<name>A0ABT2WK17_9BACI</name>
<dbReference type="InterPro" id="IPR019241">
    <property type="entry name" value="DUF2197"/>
</dbReference>
<organism evidence="1 2">
    <name type="scientific">Pallidibacillus thermolactis</name>
    <dbReference type="NCBI Taxonomy" id="251051"/>
    <lineage>
        <taxon>Bacteria</taxon>
        <taxon>Bacillati</taxon>
        <taxon>Bacillota</taxon>
        <taxon>Bacilli</taxon>
        <taxon>Bacillales</taxon>
        <taxon>Bacillaceae</taxon>
        <taxon>Pallidibacillus</taxon>
    </lineage>
</organism>
<proteinExistence type="predicted"/>
<keyword evidence="2" id="KW-1185">Reference proteome</keyword>
<comment type="caution">
    <text evidence="1">The sequence shown here is derived from an EMBL/GenBank/DDBJ whole genome shotgun (WGS) entry which is preliminary data.</text>
</comment>
<dbReference type="Pfam" id="PF09963">
    <property type="entry name" value="DUF2197"/>
    <property type="match status" value="1"/>
</dbReference>
<sequence>MKVQCVICDRIEEIDDDSPLAKMLRNRPIHTFMCQECHDRISQKTKERLATGKFRLYRDKKDEEEW</sequence>
<evidence type="ECO:0000313" key="2">
    <source>
        <dbReference type="Proteomes" id="UP001208656"/>
    </source>
</evidence>
<protein>
    <submittedName>
        <fullName evidence="1">YlaI family protein</fullName>
    </submittedName>
</protein>
<dbReference type="Proteomes" id="UP001208656">
    <property type="component" value="Unassembled WGS sequence"/>
</dbReference>
<reference evidence="1 2" key="1">
    <citation type="submission" date="2022-10" db="EMBL/GenBank/DDBJ databases">
        <title>Description of Fervidibacillus gen. nov. in the family Fervidibacillaceae fam. nov. with two species, Fervidibacillus albus sp. nov., and Fervidibacillus halotolerans sp. nov., isolated from tidal flat sediments.</title>
        <authorList>
            <person name="Kwon K.K."/>
            <person name="Yang S.-H."/>
        </authorList>
    </citation>
    <scope>NUCLEOTIDE SEQUENCE [LARGE SCALE GENOMIC DNA]</scope>
    <source>
        <strain evidence="1 2">DSM 23332</strain>
    </source>
</reference>
<gene>
    <name evidence="1" type="ORF">OEV82_15485</name>
</gene>
<evidence type="ECO:0000313" key="1">
    <source>
        <dbReference type="EMBL" id="MCU9595811.1"/>
    </source>
</evidence>